<proteinExistence type="predicted"/>
<organism evidence="2 3">
    <name type="scientific">Streptomyces flavalbus</name>
    <dbReference type="NCBI Taxonomy" id="2665155"/>
    <lineage>
        <taxon>Bacteria</taxon>
        <taxon>Bacillati</taxon>
        <taxon>Actinomycetota</taxon>
        <taxon>Actinomycetes</taxon>
        <taxon>Kitasatosporales</taxon>
        <taxon>Streptomycetaceae</taxon>
        <taxon>Streptomyces</taxon>
    </lineage>
</organism>
<sequence>MSQYNDEDRCATCARGRRLASRVEPQVPDTVWRDEEVQKAIAAWDFGRVSRLVRERARLRQDDMAALTGLSQGFLSMLEAGTRRLTSLDKVARFLRGIETPDALLPPPFREHREVVSHVPLSHRGPSVTDLQVATGERTGNLHELAAQAASQSLRFTEEVTRSNVSDVELEALESKITHIATDYVHAPLHPLFHDLLSTRDRIFSLLSGQQPPAQTRELYLLAGTCCLLLAHASQNLGDQDSAIAQLQTAWTLADHTDHNDLRAWVKGTAALIAEWSTHRFTALEYTQQAIRHAPDGETRIRTAAIKARAAARIGDRNTALTALRELERARDQHTDPDGLTRFGGLLTFPEAKQEYYIGGTYALLGEHELAEHHAAAAIELYATGPAEQRSYGDESLARIDIVTARIAAGEIEGVGEQLHPILELPVNRRIRQIGDAVQGVARLLEDPRFAGNRVVRELADATRGYQAIDTRAKALTS</sequence>
<evidence type="ECO:0000313" key="3">
    <source>
        <dbReference type="Proteomes" id="UP001597023"/>
    </source>
</evidence>
<comment type="caution">
    <text evidence="2">The sequence shown here is derived from an EMBL/GenBank/DDBJ whole genome shotgun (WGS) entry which is preliminary data.</text>
</comment>
<gene>
    <name evidence="2" type="ORF">ACFQZ6_10525</name>
</gene>
<dbReference type="SUPFAM" id="SSF48452">
    <property type="entry name" value="TPR-like"/>
    <property type="match status" value="1"/>
</dbReference>
<dbReference type="SUPFAM" id="SSF47413">
    <property type="entry name" value="lambda repressor-like DNA-binding domains"/>
    <property type="match status" value="1"/>
</dbReference>
<protein>
    <submittedName>
        <fullName evidence="2">Helix-turn-helix domain-containing protein</fullName>
    </submittedName>
</protein>
<reference evidence="3" key="1">
    <citation type="journal article" date="2019" name="Int. J. Syst. Evol. Microbiol.">
        <title>The Global Catalogue of Microorganisms (GCM) 10K type strain sequencing project: providing services to taxonomists for standard genome sequencing and annotation.</title>
        <authorList>
            <consortium name="The Broad Institute Genomics Platform"/>
            <consortium name="The Broad Institute Genome Sequencing Center for Infectious Disease"/>
            <person name="Wu L."/>
            <person name="Ma J."/>
        </authorList>
    </citation>
    <scope>NUCLEOTIDE SEQUENCE [LARGE SCALE GENOMIC DNA]</scope>
    <source>
        <strain evidence="3">CGMCC 4.7400</strain>
    </source>
</reference>
<feature type="domain" description="HTH cro/C1-type" evidence="1">
    <location>
        <begin position="51"/>
        <end position="104"/>
    </location>
</feature>
<dbReference type="RefSeq" id="WP_381606973.1">
    <property type="nucleotide sequence ID" value="NZ_JBHTEB010000001.1"/>
</dbReference>
<dbReference type="InterPro" id="IPR010982">
    <property type="entry name" value="Lambda_DNA-bd_dom_sf"/>
</dbReference>
<dbReference type="Pfam" id="PF13560">
    <property type="entry name" value="HTH_31"/>
    <property type="match status" value="1"/>
</dbReference>
<evidence type="ECO:0000313" key="2">
    <source>
        <dbReference type="EMBL" id="MFD0314657.1"/>
    </source>
</evidence>
<dbReference type="InterPro" id="IPR001387">
    <property type="entry name" value="Cro/C1-type_HTH"/>
</dbReference>
<dbReference type="Gene3D" id="1.25.40.10">
    <property type="entry name" value="Tetratricopeptide repeat domain"/>
    <property type="match status" value="1"/>
</dbReference>
<dbReference type="Gene3D" id="1.10.260.40">
    <property type="entry name" value="lambda repressor-like DNA-binding domains"/>
    <property type="match status" value="1"/>
</dbReference>
<dbReference type="CDD" id="cd00093">
    <property type="entry name" value="HTH_XRE"/>
    <property type="match status" value="1"/>
</dbReference>
<keyword evidence="3" id="KW-1185">Reference proteome</keyword>
<evidence type="ECO:0000259" key="1">
    <source>
        <dbReference type="PROSITE" id="PS50943"/>
    </source>
</evidence>
<dbReference type="EMBL" id="JBHTEB010000001">
    <property type="protein sequence ID" value="MFD0314657.1"/>
    <property type="molecule type" value="Genomic_DNA"/>
</dbReference>
<name>A0ABW2W594_9ACTN</name>
<accession>A0ABW2W594</accession>
<dbReference type="SMART" id="SM00530">
    <property type="entry name" value="HTH_XRE"/>
    <property type="match status" value="1"/>
</dbReference>
<dbReference type="InterPro" id="IPR011990">
    <property type="entry name" value="TPR-like_helical_dom_sf"/>
</dbReference>
<dbReference type="PROSITE" id="PS50943">
    <property type="entry name" value="HTH_CROC1"/>
    <property type="match status" value="1"/>
</dbReference>
<dbReference type="Proteomes" id="UP001597023">
    <property type="component" value="Unassembled WGS sequence"/>
</dbReference>